<dbReference type="InterPro" id="IPR050817">
    <property type="entry name" value="DjlA_DnaK_co-chaperone"/>
</dbReference>
<proteinExistence type="predicted"/>
<dbReference type="EMBL" id="UINC01199097">
    <property type="protein sequence ID" value="SVE17361.1"/>
    <property type="molecule type" value="Genomic_DNA"/>
</dbReference>
<protein>
    <recommendedName>
        <fullName evidence="1">J domain-containing protein</fullName>
    </recommendedName>
</protein>
<feature type="domain" description="J" evidence="1">
    <location>
        <begin position="8"/>
        <end position="80"/>
    </location>
</feature>
<sequence>MTSDKYKNYYETLGLNSGASKKEINKAFRELSHLYHPDNVVGKPQNIQEIAAKKFNEIYQARKILIDHIEEEIHKLNTFGSLIVKST</sequence>
<dbReference type="SMART" id="SM00271">
    <property type="entry name" value="DnaJ"/>
    <property type="match status" value="1"/>
</dbReference>
<dbReference type="PANTHER" id="PTHR24074">
    <property type="entry name" value="CO-CHAPERONE PROTEIN DJLA"/>
    <property type="match status" value="1"/>
</dbReference>
<dbReference type="Pfam" id="PF00226">
    <property type="entry name" value="DnaJ"/>
    <property type="match status" value="1"/>
</dbReference>
<reference evidence="2" key="1">
    <citation type="submission" date="2018-05" db="EMBL/GenBank/DDBJ databases">
        <authorList>
            <person name="Lanie J.A."/>
            <person name="Ng W.-L."/>
            <person name="Kazmierczak K.M."/>
            <person name="Andrzejewski T.M."/>
            <person name="Davidsen T.M."/>
            <person name="Wayne K.J."/>
            <person name="Tettelin H."/>
            <person name="Glass J.I."/>
            <person name="Rusch D."/>
            <person name="Podicherti R."/>
            <person name="Tsui H.-C.T."/>
            <person name="Winkler M.E."/>
        </authorList>
    </citation>
    <scope>NUCLEOTIDE SEQUENCE</scope>
</reference>
<name>A0A383BC15_9ZZZZ</name>
<dbReference type="PROSITE" id="PS50076">
    <property type="entry name" value="DNAJ_2"/>
    <property type="match status" value="1"/>
</dbReference>
<gene>
    <name evidence="2" type="ORF">METZ01_LOCUS470215</name>
</gene>
<accession>A0A383BC15</accession>
<dbReference type="InterPro" id="IPR001623">
    <property type="entry name" value="DnaJ_domain"/>
</dbReference>
<dbReference type="InterPro" id="IPR036869">
    <property type="entry name" value="J_dom_sf"/>
</dbReference>
<dbReference type="SUPFAM" id="SSF46565">
    <property type="entry name" value="Chaperone J-domain"/>
    <property type="match status" value="1"/>
</dbReference>
<dbReference type="AlphaFoldDB" id="A0A383BC15"/>
<organism evidence="2">
    <name type="scientific">marine metagenome</name>
    <dbReference type="NCBI Taxonomy" id="408172"/>
    <lineage>
        <taxon>unclassified sequences</taxon>
        <taxon>metagenomes</taxon>
        <taxon>ecological metagenomes</taxon>
    </lineage>
</organism>
<dbReference type="Gene3D" id="1.10.287.110">
    <property type="entry name" value="DnaJ domain"/>
    <property type="match status" value="1"/>
</dbReference>
<evidence type="ECO:0000313" key="2">
    <source>
        <dbReference type="EMBL" id="SVE17361.1"/>
    </source>
</evidence>
<dbReference type="CDD" id="cd06257">
    <property type="entry name" value="DnaJ"/>
    <property type="match status" value="1"/>
</dbReference>
<evidence type="ECO:0000259" key="1">
    <source>
        <dbReference type="PROSITE" id="PS50076"/>
    </source>
</evidence>
<dbReference type="PRINTS" id="PR00625">
    <property type="entry name" value="JDOMAIN"/>
</dbReference>